<organism evidence="1 2">
    <name type="scientific">Ancylostoma caninum</name>
    <name type="common">Dog hookworm</name>
    <dbReference type="NCBI Taxonomy" id="29170"/>
    <lineage>
        <taxon>Eukaryota</taxon>
        <taxon>Metazoa</taxon>
        <taxon>Ecdysozoa</taxon>
        <taxon>Nematoda</taxon>
        <taxon>Chromadorea</taxon>
        <taxon>Rhabditida</taxon>
        <taxon>Rhabditina</taxon>
        <taxon>Rhabditomorpha</taxon>
        <taxon>Strongyloidea</taxon>
        <taxon>Ancylostomatidae</taxon>
        <taxon>Ancylostomatinae</taxon>
        <taxon>Ancylostoma</taxon>
    </lineage>
</organism>
<proteinExistence type="predicted"/>
<dbReference type="Proteomes" id="UP000252519">
    <property type="component" value="Unassembled WGS sequence"/>
</dbReference>
<dbReference type="AlphaFoldDB" id="A0A368FAM1"/>
<dbReference type="OrthoDB" id="5844176at2759"/>
<evidence type="ECO:0000313" key="1">
    <source>
        <dbReference type="EMBL" id="RCN29241.1"/>
    </source>
</evidence>
<reference evidence="1 2" key="1">
    <citation type="submission" date="2014-10" db="EMBL/GenBank/DDBJ databases">
        <title>Draft genome of the hookworm Ancylostoma caninum.</title>
        <authorList>
            <person name="Mitreva M."/>
        </authorList>
    </citation>
    <scope>NUCLEOTIDE SEQUENCE [LARGE SCALE GENOMIC DNA]</scope>
    <source>
        <strain evidence="1 2">Baltimore</strain>
    </source>
</reference>
<evidence type="ECO:0000313" key="2">
    <source>
        <dbReference type="Proteomes" id="UP000252519"/>
    </source>
</evidence>
<dbReference type="EMBL" id="JOJR01002056">
    <property type="protein sequence ID" value="RCN29241.1"/>
    <property type="molecule type" value="Genomic_DNA"/>
</dbReference>
<comment type="caution">
    <text evidence="1">The sequence shown here is derived from an EMBL/GenBank/DDBJ whole genome shotgun (WGS) entry which is preliminary data.</text>
</comment>
<name>A0A368FAM1_ANCCA</name>
<dbReference type="STRING" id="29170.A0A368FAM1"/>
<gene>
    <name evidence="1" type="ORF">ANCCAN_25005</name>
</gene>
<sequence>MEILYYMLTEKKKMIDGQEFFLQQGKHARYCTTAVQQNVAQQMKKILRTAVMGDLDSALSLHEQLREKYDVPDWGVVKLSSVLLASGREEQSELLLHRHSQEYGGEHRHDWTNSRVLMEILYYMLTEKKKMIDGQEFFLQQGKHARYCTTAAQQNVAQQMKKILRTAVMGDLDSALSLHEQLREKNDVPDWGVVKLSSVLLASGREEQSELLLHRHSQEYGGEHRYARKSLVQEEQVAAALLRVMNCSKENALANARQLYQWLLRGHYCSNKDSFIILFVEKALER</sequence>
<protein>
    <submittedName>
        <fullName evidence="1">Uncharacterized protein</fullName>
    </submittedName>
</protein>
<keyword evidence="2" id="KW-1185">Reference proteome</keyword>
<accession>A0A368FAM1</accession>